<proteinExistence type="predicted"/>
<evidence type="ECO:0000256" key="1">
    <source>
        <dbReference type="SAM" id="MobiDB-lite"/>
    </source>
</evidence>
<keyword evidence="3" id="KW-1185">Reference proteome</keyword>
<evidence type="ECO:0000313" key="3">
    <source>
        <dbReference type="Proteomes" id="UP000191672"/>
    </source>
</evidence>
<gene>
    <name evidence="2" type="ORF">PENANT_c368G05997</name>
</gene>
<evidence type="ECO:0000313" key="2">
    <source>
        <dbReference type="EMBL" id="OQD66243.1"/>
    </source>
</evidence>
<organism evidence="2 3">
    <name type="scientific">Penicillium antarcticum</name>
    <dbReference type="NCBI Taxonomy" id="416450"/>
    <lineage>
        <taxon>Eukaryota</taxon>
        <taxon>Fungi</taxon>
        <taxon>Dikarya</taxon>
        <taxon>Ascomycota</taxon>
        <taxon>Pezizomycotina</taxon>
        <taxon>Eurotiomycetes</taxon>
        <taxon>Eurotiomycetidae</taxon>
        <taxon>Eurotiales</taxon>
        <taxon>Aspergillaceae</taxon>
        <taxon>Penicillium</taxon>
    </lineage>
</organism>
<sequence>MVRSGPRSGPVPCGPCRGLGQKPGVKW</sequence>
<dbReference type="Proteomes" id="UP000191672">
    <property type="component" value="Unassembled WGS sequence"/>
</dbReference>
<comment type="caution">
    <text evidence="2">The sequence shown here is derived from an EMBL/GenBank/DDBJ whole genome shotgun (WGS) entry which is preliminary data.</text>
</comment>
<dbReference type="AlphaFoldDB" id="A0A1V6NNI6"/>
<name>A0A1V6NNI6_9EURO</name>
<dbReference type="EMBL" id="MDYN01000368">
    <property type="protein sequence ID" value="OQD66243.1"/>
    <property type="molecule type" value="Genomic_DNA"/>
</dbReference>
<reference evidence="3" key="1">
    <citation type="journal article" date="2017" name="Nat. Microbiol.">
        <title>Global analysis of biosynthetic gene clusters reveals vast potential of secondary metabolite production in Penicillium species.</title>
        <authorList>
            <person name="Nielsen J.C."/>
            <person name="Grijseels S."/>
            <person name="Prigent S."/>
            <person name="Ji B."/>
            <person name="Dainat J."/>
            <person name="Nielsen K.F."/>
            <person name="Frisvad J.C."/>
            <person name="Workman M."/>
            <person name="Nielsen J."/>
        </authorList>
    </citation>
    <scope>NUCLEOTIDE SEQUENCE [LARGE SCALE GENOMIC DNA]</scope>
    <source>
        <strain evidence="3">IBT 31811</strain>
    </source>
</reference>
<feature type="non-terminal residue" evidence="2">
    <location>
        <position position="27"/>
    </location>
</feature>
<protein>
    <submittedName>
        <fullName evidence="2">Uncharacterized protein</fullName>
    </submittedName>
</protein>
<accession>A0A1V6NNI6</accession>
<feature type="region of interest" description="Disordered" evidence="1">
    <location>
        <begin position="1"/>
        <end position="27"/>
    </location>
</feature>